<dbReference type="OrthoDB" id="9797501at2"/>
<sequence length="251" mass="29560">MANNLQKAMDYLTANNRENLNRFKEGMLDVPHITQKTGVSNRTVYKVLENIEPEAVKTRKKNIEKRRKNEITRIIDAVEQGIPYEYLNYNKADLFGYSSKFLTMDDGDKIKNRIQNLLRSYDPDSAFTFYKLDYLTKAVRRIKMLQEIEKGKTVFAVAKEFNIHSPTLYRIQKQYVESSKYLPEVTTEQNSIIIKNMKIFEDFKNNYNINKIAKVYKIDRGLVVTIIKVMKDVEIRINNHRDNGGKHNEFK</sequence>
<protein>
    <submittedName>
        <fullName evidence="2">Helix-turn-helix domain-containing protein</fullName>
    </submittedName>
</protein>
<reference evidence="2 3" key="1">
    <citation type="submission" date="2019-01" db="EMBL/GenBank/DDBJ databases">
        <title>Draft genome sequences of the type strains of six Macrococcus species.</title>
        <authorList>
            <person name="Mazhar S."/>
            <person name="Altermann E."/>
            <person name="Hill C."/>
            <person name="Mcauliffe O."/>
        </authorList>
    </citation>
    <scope>NUCLEOTIDE SEQUENCE [LARGE SCALE GENOMIC DNA]</scope>
    <source>
        <strain evidence="2 3">ATCC 51828</strain>
    </source>
</reference>
<dbReference type="RefSeq" id="WP_133418358.1">
    <property type="nucleotide sequence ID" value="NZ_SCWD01000006.1"/>
</dbReference>
<proteinExistence type="predicted"/>
<evidence type="ECO:0000259" key="1">
    <source>
        <dbReference type="Pfam" id="PF13518"/>
    </source>
</evidence>
<name>A0A9Q8CJK0_9STAP</name>
<organism evidence="2 3">
    <name type="scientific">Macrococcus carouselicus</name>
    <dbReference type="NCBI Taxonomy" id="69969"/>
    <lineage>
        <taxon>Bacteria</taxon>
        <taxon>Bacillati</taxon>
        <taxon>Bacillota</taxon>
        <taxon>Bacilli</taxon>
        <taxon>Bacillales</taxon>
        <taxon>Staphylococcaceae</taxon>
        <taxon>Macrococcus</taxon>
    </lineage>
</organism>
<dbReference type="Proteomes" id="UP000295280">
    <property type="component" value="Unassembled WGS sequence"/>
</dbReference>
<feature type="domain" description="Insertion element IS150 protein InsJ-like helix-turn-helix" evidence="1">
    <location>
        <begin position="140"/>
        <end position="177"/>
    </location>
</feature>
<evidence type="ECO:0000313" key="2">
    <source>
        <dbReference type="EMBL" id="TDL95510.1"/>
    </source>
</evidence>
<evidence type="ECO:0000313" key="3">
    <source>
        <dbReference type="Proteomes" id="UP000295280"/>
    </source>
</evidence>
<accession>A0A9Q8CJK0</accession>
<dbReference type="AlphaFoldDB" id="A0A9Q8CJK0"/>
<comment type="caution">
    <text evidence="2">The sequence shown here is derived from an EMBL/GenBank/DDBJ whole genome shotgun (WGS) entry which is preliminary data.</text>
</comment>
<dbReference type="InterPro" id="IPR055247">
    <property type="entry name" value="InsJ-like_HTH"/>
</dbReference>
<dbReference type="Pfam" id="PF13518">
    <property type="entry name" value="HTH_28"/>
    <property type="match status" value="1"/>
</dbReference>
<keyword evidence="3" id="KW-1185">Reference proteome</keyword>
<dbReference type="SUPFAM" id="SSF46689">
    <property type="entry name" value="Homeodomain-like"/>
    <property type="match status" value="1"/>
</dbReference>
<gene>
    <name evidence="2" type="ORF">ERX40_10025</name>
</gene>
<dbReference type="InterPro" id="IPR009057">
    <property type="entry name" value="Homeodomain-like_sf"/>
</dbReference>
<dbReference type="EMBL" id="SCWD01000006">
    <property type="protein sequence ID" value="TDL95510.1"/>
    <property type="molecule type" value="Genomic_DNA"/>
</dbReference>